<evidence type="ECO:0000313" key="2">
    <source>
        <dbReference type="Proteomes" id="UP001242045"/>
    </source>
</evidence>
<evidence type="ECO:0000313" key="1">
    <source>
        <dbReference type="EMBL" id="MDP9895291.1"/>
    </source>
</evidence>
<accession>A0AAW8D5X0</accession>
<dbReference type="AlphaFoldDB" id="A0AAW8D5X0"/>
<dbReference type="Proteomes" id="UP001242045">
    <property type="component" value="Unassembled WGS sequence"/>
</dbReference>
<comment type="caution">
    <text evidence="1">The sequence shown here is derived from an EMBL/GenBank/DDBJ whole genome shotgun (WGS) entry which is preliminary data.</text>
</comment>
<dbReference type="EMBL" id="JAUSRD010000012">
    <property type="protein sequence ID" value="MDP9895291.1"/>
    <property type="molecule type" value="Genomic_DNA"/>
</dbReference>
<organism evidence="1 2">
    <name type="scientific">Variovorax boronicumulans</name>
    <dbReference type="NCBI Taxonomy" id="436515"/>
    <lineage>
        <taxon>Bacteria</taxon>
        <taxon>Pseudomonadati</taxon>
        <taxon>Pseudomonadota</taxon>
        <taxon>Betaproteobacteria</taxon>
        <taxon>Burkholderiales</taxon>
        <taxon>Comamonadaceae</taxon>
        <taxon>Variovorax</taxon>
    </lineage>
</organism>
<sequence>MNESAMLAHPGQTHPLGVANVRHSPSYGCALRLDRARLGGLLGHAEFIHTF</sequence>
<gene>
    <name evidence="1" type="ORF">J2W31_004416</name>
</gene>
<dbReference type="RefSeq" id="WP_307686022.1">
    <property type="nucleotide sequence ID" value="NZ_JAUSRD010000012.1"/>
</dbReference>
<proteinExistence type="predicted"/>
<reference evidence="1" key="1">
    <citation type="submission" date="2023-07" db="EMBL/GenBank/DDBJ databases">
        <title>Sorghum-associated microbial communities from plants grown in Nebraska, USA.</title>
        <authorList>
            <person name="Schachtman D."/>
        </authorList>
    </citation>
    <scope>NUCLEOTIDE SEQUENCE</scope>
    <source>
        <strain evidence="1">DS3754</strain>
    </source>
</reference>
<name>A0AAW8D5X0_9BURK</name>
<protein>
    <submittedName>
        <fullName evidence="1">Uncharacterized protein</fullName>
    </submittedName>
</protein>